<sequence length="622" mass="70248">MASKEQPVCQIFSFQDCKTSPDPVYELPSQGLAPTPIPIVIDNGSFQTRAGWAAPTAEFDSPQLQFRSVAARSRGAARSETQIGNDIPSLEPLRWLLKSQFDRNVVVNFEIQELIFDYVFTHLGIVSEGSVEHPIVLTEAPCNPLQCRQMMSELLFECYCVPYVSYGVDGLYSFYHNNSRRNIQPPHTGIVLSSGYQCSHILPVINGRLDAVNCKRVNVAGSQAASYLQRLLQLKYPGHLGAITLSRMEELLHEHSYIAVDYQEELEKWRSPEFYEREVHRMQLPFSGKLPGGCVTVEERQERRAQQLRRLQEINARRREEKLQQDQERLDRLMAIQELLEDGLLDQFHKNLVDLNMDSAEELQSYINKLQLAVEQGRQKLLQSDGVEGRTEVPELEQPMDEGDGVALMDPDFPEDTLPEKPANVVQPVFNMAEYHQLFVGTERLRCPEILFQPSLTGEDQMGLMETLQYVLARYTPEQQGALVSNVFLTGGNMQYPRMKDRVERELLALRPFQSNFKVTMALQPALDAWYGARDWALEHPAGGYREEVEGWISRQDYEEKGGEYLSEHCASNVFIPMNIAKPVPARPIEPSVTALTSTGGSAAVTMVTTGLTPATNSMVSS</sequence>
<dbReference type="InterPro" id="IPR004000">
    <property type="entry name" value="Actin"/>
</dbReference>
<accession>A0A6G1Q347</accession>
<reference evidence="14 15" key="1">
    <citation type="submission" date="2019-02" db="EMBL/GenBank/DDBJ databases">
        <title>Opniocepnalus argus genome.</title>
        <authorList>
            <person name="Zhou C."/>
            <person name="Xiao S."/>
        </authorList>
    </citation>
    <scope>NUCLEOTIDE SEQUENCE [LARGE SCALE GENOMIC DNA]</scope>
    <source>
        <strain evidence="14">OARG1902GOOAL</strain>
        <tissue evidence="14">Muscle</tissue>
    </source>
</reference>
<keyword evidence="8" id="KW-0804">Transcription</keyword>
<evidence type="ECO:0000256" key="6">
    <source>
        <dbReference type="ARBA" id="ARBA00023054"/>
    </source>
</evidence>
<dbReference type="FunFam" id="3.30.420.40:FF:000058">
    <property type="entry name" value="Putative actin-related protein 5"/>
    <property type="match status" value="1"/>
</dbReference>
<keyword evidence="5" id="KW-0805">Transcription regulation</keyword>
<keyword evidence="10" id="KW-0234">DNA repair</keyword>
<dbReference type="PROSITE" id="PS00432">
    <property type="entry name" value="ACTINS_2"/>
    <property type="match status" value="1"/>
</dbReference>
<comment type="subcellular location">
    <subcellularLocation>
        <location evidence="1">Nucleus</location>
    </subcellularLocation>
</comment>
<proteinExistence type="inferred from homology"/>
<evidence type="ECO:0000256" key="10">
    <source>
        <dbReference type="ARBA" id="ARBA00023204"/>
    </source>
</evidence>
<keyword evidence="9" id="KW-0233">DNA recombination</keyword>
<evidence type="ECO:0000256" key="12">
    <source>
        <dbReference type="ARBA" id="ARBA00038582"/>
    </source>
</evidence>
<dbReference type="GO" id="GO:0006310">
    <property type="term" value="P:DNA recombination"/>
    <property type="evidence" value="ECO:0007669"/>
    <property type="project" value="UniProtKB-KW"/>
</dbReference>
<dbReference type="InterPro" id="IPR004001">
    <property type="entry name" value="Actin_CS"/>
</dbReference>
<dbReference type="GO" id="GO:0045935">
    <property type="term" value="P:positive regulation of nucleobase-containing compound metabolic process"/>
    <property type="evidence" value="ECO:0007669"/>
    <property type="project" value="UniProtKB-ARBA"/>
</dbReference>
<protein>
    <recommendedName>
        <fullName evidence="3">Actin-related protein 5</fullName>
    </recommendedName>
</protein>
<dbReference type="PANTHER" id="PTHR11937">
    <property type="entry name" value="ACTIN"/>
    <property type="match status" value="1"/>
</dbReference>
<evidence type="ECO:0000256" key="1">
    <source>
        <dbReference type="ARBA" id="ARBA00004123"/>
    </source>
</evidence>
<dbReference type="EMBL" id="CM015723">
    <property type="protein sequence ID" value="KAF3696688.1"/>
    <property type="molecule type" value="Genomic_DNA"/>
</dbReference>
<dbReference type="Gene3D" id="3.30.420.40">
    <property type="match status" value="4"/>
</dbReference>
<comment type="subunit">
    <text evidence="12">Polymerization of globular actin (G-actin) leads to a structural filament (F-actin) in the form of a two-stranded helix. Each actin can bind to 4 others.</text>
</comment>
<evidence type="ECO:0000313" key="14">
    <source>
        <dbReference type="EMBL" id="KAF3696688.1"/>
    </source>
</evidence>
<dbReference type="GO" id="GO:0033044">
    <property type="term" value="P:regulation of chromosome organization"/>
    <property type="evidence" value="ECO:0007669"/>
    <property type="project" value="UniProtKB-ARBA"/>
</dbReference>
<evidence type="ECO:0000256" key="2">
    <source>
        <dbReference type="ARBA" id="ARBA00006021"/>
    </source>
</evidence>
<evidence type="ECO:0000256" key="8">
    <source>
        <dbReference type="ARBA" id="ARBA00023163"/>
    </source>
</evidence>
<keyword evidence="11" id="KW-0539">Nucleus</keyword>
<dbReference type="SUPFAM" id="SSF53067">
    <property type="entry name" value="Actin-like ATPase domain"/>
    <property type="match status" value="2"/>
</dbReference>
<dbReference type="AlphaFoldDB" id="A0A6G1Q347"/>
<evidence type="ECO:0000313" key="15">
    <source>
        <dbReference type="Proteomes" id="UP000503349"/>
    </source>
</evidence>
<evidence type="ECO:0000256" key="4">
    <source>
        <dbReference type="ARBA" id="ARBA00022763"/>
    </source>
</evidence>
<evidence type="ECO:0000256" key="9">
    <source>
        <dbReference type="ARBA" id="ARBA00023172"/>
    </source>
</evidence>
<dbReference type="CDD" id="cd10211">
    <property type="entry name" value="ASKHA_NBD_Arp5"/>
    <property type="match status" value="1"/>
</dbReference>
<dbReference type="FunFam" id="3.90.640.10:FF:000016">
    <property type="entry name" value="ARP5 actin-related protein 5 homolog"/>
    <property type="match status" value="1"/>
</dbReference>
<dbReference type="Proteomes" id="UP000503349">
    <property type="component" value="Chromosome 12"/>
</dbReference>
<keyword evidence="7" id="KW-0558">Oxidation</keyword>
<evidence type="ECO:0000256" key="11">
    <source>
        <dbReference type="ARBA" id="ARBA00023242"/>
    </source>
</evidence>
<evidence type="ECO:0000256" key="5">
    <source>
        <dbReference type="ARBA" id="ARBA00023015"/>
    </source>
</evidence>
<evidence type="ECO:0000256" key="7">
    <source>
        <dbReference type="ARBA" id="ARBA00023097"/>
    </source>
</evidence>
<keyword evidence="4" id="KW-0227">DNA damage</keyword>
<dbReference type="FunFam" id="3.30.420.40:FF:000098">
    <property type="entry name" value="ARP5 actin-related protein 5 homolog"/>
    <property type="match status" value="1"/>
</dbReference>
<dbReference type="Gene3D" id="3.90.640.10">
    <property type="entry name" value="Actin, Chain A, domain 4"/>
    <property type="match status" value="2"/>
</dbReference>
<feature type="coiled-coil region" evidence="13">
    <location>
        <begin position="297"/>
        <end position="336"/>
    </location>
</feature>
<dbReference type="FunFam" id="3.30.420.40:FF:000048">
    <property type="entry name" value="ARP5 actin-related protein 5 homolog"/>
    <property type="match status" value="1"/>
</dbReference>
<gene>
    <name evidence="14" type="ORF">EXN66_Car012366</name>
</gene>
<keyword evidence="15" id="KW-1185">Reference proteome</keyword>
<evidence type="ECO:0000256" key="3">
    <source>
        <dbReference type="ARBA" id="ARBA00021612"/>
    </source>
</evidence>
<dbReference type="GO" id="GO:0006281">
    <property type="term" value="P:DNA repair"/>
    <property type="evidence" value="ECO:0007669"/>
    <property type="project" value="UniProtKB-KW"/>
</dbReference>
<reference evidence="15" key="2">
    <citation type="submission" date="2019-02" db="EMBL/GenBank/DDBJ databases">
        <title>Opniocepnalus argus Var Kimnra genome.</title>
        <authorList>
            <person name="Zhou C."/>
            <person name="Xiao S."/>
        </authorList>
    </citation>
    <scope>NUCLEOTIDE SEQUENCE [LARGE SCALE GENOMIC DNA]</scope>
</reference>
<dbReference type="SMART" id="SM00268">
    <property type="entry name" value="ACTIN"/>
    <property type="match status" value="1"/>
</dbReference>
<dbReference type="GO" id="GO:0010604">
    <property type="term" value="P:positive regulation of macromolecule metabolic process"/>
    <property type="evidence" value="ECO:0007669"/>
    <property type="project" value="UniProtKB-ARBA"/>
</dbReference>
<dbReference type="Pfam" id="PF00022">
    <property type="entry name" value="Actin"/>
    <property type="match status" value="2"/>
</dbReference>
<dbReference type="InterPro" id="IPR043129">
    <property type="entry name" value="ATPase_NBD"/>
</dbReference>
<name>A0A6G1Q347_CHAAH</name>
<dbReference type="GO" id="GO:0051052">
    <property type="term" value="P:regulation of DNA metabolic process"/>
    <property type="evidence" value="ECO:0007669"/>
    <property type="project" value="UniProtKB-ARBA"/>
</dbReference>
<comment type="similarity">
    <text evidence="2">Belongs to the actin family. ARP5 subfamily.</text>
</comment>
<dbReference type="FunFam" id="3.30.420.40:FF:000122">
    <property type="entry name" value="ARP5 actin-related protein 5 homolog"/>
    <property type="match status" value="1"/>
</dbReference>
<dbReference type="GO" id="GO:0005634">
    <property type="term" value="C:nucleus"/>
    <property type="evidence" value="ECO:0007669"/>
    <property type="project" value="UniProtKB-SubCell"/>
</dbReference>
<keyword evidence="6 13" id="KW-0175">Coiled coil</keyword>
<organism evidence="14 15">
    <name type="scientific">Channa argus</name>
    <name type="common">Northern snakehead</name>
    <name type="synonym">Ophicephalus argus</name>
    <dbReference type="NCBI Taxonomy" id="215402"/>
    <lineage>
        <taxon>Eukaryota</taxon>
        <taxon>Metazoa</taxon>
        <taxon>Chordata</taxon>
        <taxon>Craniata</taxon>
        <taxon>Vertebrata</taxon>
        <taxon>Euteleostomi</taxon>
        <taxon>Actinopterygii</taxon>
        <taxon>Neopterygii</taxon>
        <taxon>Teleostei</taxon>
        <taxon>Neoteleostei</taxon>
        <taxon>Acanthomorphata</taxon>
        <taxon>Anabantaria</taxon>
        <taxon>Anabantiformes</taxon>
        <taxon>Channoidei</taxon>
        <taxon>Channidae</taxon>
        <taxon>Channa</taxon>
    </lineage>
</organism>
<evidence type="ECO:0000256" key="13">
    <source>
        <dbReference type="SAM" id="Coils"/>
    </source>
</evidence>